<feature type="region of interest" description="Disordered" evidence="3">
    <location>
        <begin position="276"/>
        <end position="334"/>
    </location>
</feature>
<dbReference type="InterPro" id="IPR000504">
    <property type="entry name" value="RRM_dom"/>
</dbReference>
<evidence type="ECO:0000313" key="5">
    <source>
        <dbReference type="EMBL" id="GFG36872.1"/>
    </source>
</evidence>
<sequence length="683" mass="72815">MQNSYTGTLKIILVLQGCIEDRDVDGRGYVSAYGSVRATKVISDRAGVSKGYGFVTFETEEEAKRLVEISESIILKERKLNIAPAIKKQPFNRTYEAASPPAVHSSTIFYQNGVPYTFHNGVAYFPATPPQHTTGNTVTTAGDSSGMYQATFGPPPAASAHSPATAAAAYPVIYPCSAPPAMYMSPQQFQYQPMPPPAPTSQYVYTASTSSTSAATPGTGPPVSQGSPMLGAPAPMPPTQHYFAPAPLNPTDIYYSMPQPYNAMMNEGIVYEATPPAEASSNQSAEDSCSNSSNSDTVRSGGGGSYKPPPNQEKTVAKHDSKPSGNGGWVAPTTTANNQSVMQRQNASTPVVSLLKLQQTGEELDICPTKKCSSPTIQDYMTTPPPQQMYYQQVPPPLLNPNKSQTPLVPVLYQSVPPMFVAPTGQPSGTSPYMSQFPTPGMANGHSDQSGSNYPGQFQNHRAPYATKPYTHRRSGASSGNQASPMTVHIPPFPPKFHFMNNNQMPVPGVNNPHTQGSNQKRHYNNRNLNQQLRGRDNGRYMGPSPGRLQRRFYPTTTVGIVNKNSACAISTSSSASHQTYYPPSNGMQQQFVPPRRFFSNSRKSGGSTLNGGNTSVSGGARNSGGGNGKYSKSVVNSVQVMSGISSLMGGVDEGSLGSVGDAPPTSCAVMQEACHQMQALSL</sequence>
<evidence type="ECO:0000256" key="3">
    <source>
        <dbReference type="SAM" id="MobiDB-lite"/>
    </source>
</evidence>
<feature type="compositionally biased region" description="Polar residues" evidence="3">
    <location>
        <begin position="446"/>
        <end position="460"/>
    </location>
</feature>
<evidence type="ECO:0000259" key="4">
    <source>
        <dbReference type="PROSITE" id="PS50102"/>
    </source>
</evidence>
<feature type="compositionally biased region" description="Low complexity" evidence="3">
    <location>
        <begin position="605"/>
        <end position="621"/>
    </location>
</feature>
<protein>
    <recommendedName>
        <fullName evidence="4">RRM domain-containing protein</fullName>
    </recommendedName>
</protein>
<dbReference type="InterPro" id="IPR035979">
    <property type="entry name" value="RBD_domain_sf"/>
</dbReference>
<gene>
    <name evidence="5" type="ORF">Cfor_08682</name>
</gene>
<evidence type="ECO:0000256" key="2">
    <source>
        <dbReference type="PROSITE-ProRule" id="PRU00176"/>
    </source>
</evidence>
<dbReference type="Pfam" id="PF00076">
    <property type="entry name" value="RRM_1"/>
    <property type="match status" value="1"/>
</dbReference>
<accession>A0A6L2PZZ3</accession>
<reference evidence="6" key="1">
    <citation type="submission" date="2020-01" db="EMBL/GenBank/DDBJ databases">
        <title>Draft genome sequence of the Termite Coptotermes fromosanus.</title>
        <authorList>
            <person name="Itakura S."/>
            <person name="Yosikawa Y."/>
            <person name="Umezawa K."/>
        </authorList>
    </citation>
    <scope>NUCLEOTIDE SEQUENCE [LARGE SCALE GENOMIC DNA]</scope>
</reference>
<dbReference type="SUPFAM" id="SSF54928">
    <property type="entry name" value="RNA-binding domain, RBD"/>
    <property type="match status" value="1"/>
</dbReference>
<feature type="domain" description="RRM" evidence="4">
    <location>
        <begin position="2"/>
        <end position="87"/>
    </location>
</feature>
<organism evidence="5 6">
    <name type="scientific">Coptotermes formosanus</name>
    <name type="common">Formosan subterranean termite</name>
    <dbReference type="NCBI Taxonomy" id="36987"/>
    <lineage>
        <taxon>Eukaryota</taxon>
        <taxon>Metazoa</taxon>
        <taxon>Ecdysozoa</taxon>
        <taxon>Arthropoda</taxon>
        <taxon>Hexapoda</taxon>
        <taxon>Insecta</taxon>
        <taxon>Pterygota</taxon>
        <taxon>Neoptera</taxon>
        <taxon>Polyneoptera</taxon>
        <taxon>Dictyoptera</taxon>
        <taxon>Blattodea</taxon>
        <taxon>Blattoidea</taxon>
        <taxon>Termitoidae</taxon>
        <taxon>Rhinotermitidae</taxon>
        <taxon>Coptotermes</taxon>
    </lineage>
</organism>
<dbReference type="Proteomes" id="UP000502823">
    <property type="component" value="Unassembled WGS sequence"/>
</dbReference>
<proteinExistence type="predicted"/>
<dbReference type="GO" id="GO:0003723">
    <property type="term" value="F:RNA binding"/>
    <property type="evidence" value="ECO:0007669"/>
    <property type="project" value="UniProtKB-UniRule"/>
</dbReference>
<evidence type="ECO:0000313" key="6">
    <source>
        <dbReference type="Proteomes" id="UP000502823"/>
    </source>
</evidence>
<dbReference type="InterPro" id="IPR012677">
    <property type="entry name" value="Nucleotide-bd_a/b_plait_sf"/>
</dbReference>
<comment type="caution">
    <text evidence="5">The sequence shown here is derived from an EMBL/GenBank/DDBJ whole genome shotgun (WGS) entry which is preliminary data.</text>
</comment>
<keyword evidence="6" id="KW-1185">Reference proteome</keyword>
<dbReference type="Gene3D" id="3.30.70.330">
    <property type="match status" value="1"/>
</dbReference>
<evidence type="ECO:0000256" key="1">
    <source>
        <dbReference type="ARBA" id="ARBA00022884"/>
    </source>
</evidence>
<feature type="compositionally biased region" description="Low complexity" evidence="3">
    <location>
        <begin position="280"/>
        <end position="295"/>
    </location>
</feature>
<keyword evidence="1 2" id="KW-0694">RNA-binding</keyword>
<feature type="region of interest" description="Disordered" evidence="3">
    <location>
        <begin position="209"/>
        <end position="232"/>
    </location>
</feature>
<feature type="region of interest" description="Disordered" evidence="3">
    <location>
        <begin position="442"/>
        <end position="462"/>
    </location>
</feature>
<dbReference type="PROSITE" id="PS50102">
    <property type="entry name" value="RRM"/>
    <property type="match status" value="1"/>
</dbReference>
<dbReference type="OrthoDB" id="762982at2759"/>
<feature type="compositionally biased region" description="Low complexity" evidence="3">
    <location>
        <begin position="209"/>
        <end position="222"/>
    </location>
</feature>
<feature type="region of interest" description="Disordered" evidence="3">
    <location>
        <begin position="598"/>
        <end position="631"/>
    </location>
</feature>
<name>A0A6L2PZZ3_COPFO</name>
<dbReference type="AlphaFoldDB" id="A0A6L2PZZ3"/>
<dbReference type="InParanoid" id="A0A6L2PZZ3"/>
<dbReference type="SMART" id="SM00360">
    <property type="entry name" value="RRM"/>
    <property type="match status" value="1"/>
</dbReference>
<dbReference type="EMBL" id="BLKM01009497">
    <property type="protein sequence ID" value="GFG36872.1"/>
    <property type="molecule type" value="Genomic_DNA"/>
</dbReference>